<dbReference type="InterPro" id="IPR006575">
    <property type="entry name" value="RWD_dom"/>
</dbReference>
<feature type="domain" description="RWD" evidence="2">
    <location>
        <begin position="10"/>
        <end position="115"/>
    </location>
</feature>
<keyword evidence="4" id="KW-1185">Reference proteome</keyword>
<dbReference type="GO" id="GO:0033554">
    <property type="term" value="P:cellular response to stress"/>
    <property type="evidence" value="ECO:0007669"/>
    <property type="project" value="UniProtKB-ARBA"/>
</dbReference>
<proteinExistence type="predicted"/>
<dbReference type="SMART" id="SM00591">
    <property type="entry name" value="RWD"/>
    <property type="match status" value="1"/>
</dbReference>
<feature type="region of interest" description="Disordered" evidence="1">
    <location>
        <begin position="235"/>
        <end position="258"/>
    </location>
</feature>
<evidence type="ECO:0000313" key="3">
    <source>
        <dbReference type="EMBL" id="KAG5178363.1"/>
    </source>
</evidence>
<dbReference type="CDD" id="cd23823">
    <property type="entry name" value="RWD_GCN2"/>
    <property type="match status" value="1"/>
</dbReference>
<evidence type="ECO:0000256" key="1">
    <source>
        <dbReference type="SAM" id="MobiDB-lite"/>
    </source>
</evidence>
<organism evidence="3 4">
    <name type="scientific">Tribonema minus</name>
    <dbReference type="NCBI Taxonomy" id="303371"/>
    <lineage>
        <taxon>Eukaryota</taxon>
        <taxon>Sar</taxon>
        <taxon>Stramenopiles</taxon>
        <taxon>Ochrophyta</taxon>
        <taxon>PX clade</taxon>
        <taxon>Xanthophyceae</taxon>
        <taxon>Tribonematales</taxon>
        <taxon>Tribonemataceae</taxon>
        <taxon>Tribonema</taxon>
    </lineage>
</organism>
<comment type="caution">
    <text evidence="3">The sequence shown here is derived from an EMBL/GenBank/DDBJ whole genome shotgun (WGS) entry which is preliminary data.</text>
</comment>
<accession>A0A835YPQ6</accession>
<dbReference type="GO" id="GO:0051246">
    <property type="term" value="P:regulation of protein metabolic process"/>
    <property type="evidence" value="ECO:0007669"/>
    <property type="project" value="UniProtKB-ARBA"/>
</dbReference>
<evidence type="ECO:0000313" key="4">
    <source>
        <dbReference type="Proteomes" id="UP000664859"/>
    </source>
</evidence>
<dbReference type="FunFam" id="3.10.110.10:FF:000050">
    <property type="entry name" value="eIF-2-alpha kinase GCN2"/>
    <property type="match status" value="1"/>
</dbReference>
<dbReference type="GO" id="GO:0009893">
    <property type="term" value="P:positive regulation of metabolic process"/>
    <property type="evidence" value="ECO:0007669"/>
    <property type="project" value="UniProtKB-ARBA"/>
</dbReference>
<reference evidence="3" key="1">
    <citation type="submission" date="2021-02" db="EMBL/GenBank/DDBJ databases">
        <title>First Annotated Genome of the Yellow-green Alga Tribonema minus.</title>
        <authorList>
            <person name="Mahan K.M."/>
        </authorList>
    </citation>
    <scope>NUCLEOTIDE SEQUENCE</scope>
    <source>
        <strain evidence="3">UTEX B ZZ1240</strain>
    </source>
</reference>
<dbReference type="OrthoDB" id="277175at2759"/>
<dbReference type="Proteomes" id="UP000664859">
    <property type="component" value="Unassembled WGS sequence"/>
</dbReference>
<dbReference type="InterPro" id="IPR040213">
    <property type="entry name" value="GIR2-like"/>
</dbReference>
<sequence>MSNYTEDQELEVEALEAIYPKEFAKLQDSPLQWKVHVVPFPDGEGENHVGVDMVCTIGPSYPDTPPDIDIVIKQGLNEAQAQELLALAQQNAQDNVGIAMGYTLAEAIREWLADNNQSATDGSMHANMLRRMDEKTKQAKQKGASGQGGDGTPEDDDAEALRKKRLAEGTPVTVENFAKWAAAFELETKREVEIVHDRPSGKQMFLQHLVKDESSDEGDEEIDFDLLQGEDEGLFLAEGGDDDEDLEGLSDLDDEDDG</sequence>
<dbReference type="PANTHER" id="PTHR12292">
    <property type="entry name" value="RWD DOMAIN-CONTAINING PROTEIN"/>
    <property type="match status" value="1"/>
</dbReference>
<dbReference type="InterPro" id="IPR016135">
    <property type="entry name" value="UBQ-conjugating_enzyme/RWD"/>
</dbReference>
<dbReference type="SUPFAM" id="SSF54495">
    <property type="entry name" value="UBC-like"/>
    <property type="match status" value="1"/>
</dbReference>
<dbReference type="Pfam" id="PF05773">
    <property type="entry name" value="RWD"/>
    <property type="match status" value="1"/>
</dbReference>
<dbReference type="AlphaFoldDB" id="A0A835YPQ6"/>
<name>A0A835YPQ6_9STRA</name>
<evidence type="ECO:0000259" key="2">
    <source>
        <dbReference type="PROSITE" id="PS50908"/>
    </source>
</evidence>
<dbReference type="EMBL" id="JAFCMP010000515">
    <property type="protein sequence ID" value="KAG5178363.1"/>
    <property type="molecule type" value="Genomic_DNA"/>
</dbReference>
<protein>
    <submittedName>
        <fullName evidence="3">Ubiquitin-conjugating enzyme/RWD-like protein</fullName>
    </submittedName>
</protein>
<gene>
    <name evidence="3" type="ORF">JKP88DRAFT_188456</name>
</gene>
<dbReference type="Gene3D" id="3.10.110.10">
    <property type="entry name" value="Ubiquitin Conjugating Enzyme"/>
    <property type="match status" value="1"/>
</dbReference>
<dbReference type="GO" id="GO:0010468">
    <property type="term" value="P:regulation of gene expression"/>
    <property type="evidence" value="ECO:0007669"/>
    <property type="project" value="UniProtKB-ARBA"/>
</dbReference>
<dbReference type="PROSITE" id="PS50908">
    <property type="entry name" value="RWD"/>
    <property type="match status" value="1"/>
</dbReference>
<feature type="region of interest" description="Disordered" evidence="1">
    <location>
        <begin position="133"/>
        <end position="159"/>
    </location>
</feature>